<dbReference type="HAMAP" id="MF_00641">
    <property type="entry name" value="Malate_synth_G"/>
    <property type="match status" value="1"/>
</dbReference>
<feature type="active site" description="Proton donor" evidence="10 12">
    <location>
        <position position="629"/>
    </location>
</feature>
<evidence type="ECO:0000313" key="19">
    <source>
        <dbReference type="Proteomes" id="UP000032680"/>
    </source>
</evidence>
<evidence type="ECO:0000256" key="1">
    <source>
        <dbReference type="ARBA" id="ARBA00001946"/>
    </source>
</evidence>
<comment type="caution">
    <text evidence="10">Lacks conserved residue(s) required for the propagation of feature annotation.</text>
</comment>
<evidence type="ECO:0000256" key="2">
    <source>
        <dbReference type="ARBA" id="ARBA00022435"/>
    </source>
</evidence>
<dbReference type="Pfam" id="PF20658">
    <property type="entry name" value="MSG_insertion"/>
    <property type="match status" value="1"/>
</dbReference>
<dbReference type="UniPathway" id="UPA00703">
    <property type="reaction ID" value="UER00720"/>
</dbReference>
<dbReference type="InterPro" id="IPR044856">
    <property type="entry name" value="Malate_synth_C_sf"/>
</dbReference>
<keyword evidence="2 10" id="KW-0329">Glyoxylate bypass</keyword>
<evidence type="ECO:0000256" key="13">
    <source>
        <dbReference type="RuleBase" id="RU003572"/>
    </source>
</evidence>
<comment type="pathway">
    <text evidence="10 13">Carbohydrate metabolism; glyoxylate cycle; (S)-malate from isocitrate: step 2/2.</text>
</comment>
<feature type="modified residue" description="Cysteine sulfenic acid (-SOH)" evidence="10">
    <location>
        <position position="615"/>
    </location>
</feature>
<keyword evidence="7 10" id="KW-0460">Magnesium</keyword>
<evidence type="ECO:0000256" key="4">
    <source>
        <dbReference type="ARBA" id="ARBA00022532"/>
    </source>
</evidence>
<keyword evidence="6 10" id="KW-0479">Metal-binding</keyword>
<reference evidence="18 19" key="1">
    <citation type="submission" date="2012-11" db="EMBL/GenBank/DDBJ databases">
        <title>Whole genome sequence of Acidisphaera rubrifaciens HS-AP3.</title>
        <authorList>
            <person name="Azuma Y."/>
            <person name="Higashiura N."/>
            <person name="Hirakawa H."/>
            <person name="Matsushita K."/>
        </authorList>
    </citation>
    <scope>NUCLEOTIDE SEQUENCE [LARGE SCALE GENOMIC DNA]</scope>
    <source>
        <strain evidence="18 19">HS-AP3</strain>
    </source>
</reference>
<evidence type="ECO:0000256" key="7">
    <source>
        <dbReference type="ARBA" id="ARBA00022842"/>
    </source>
</evidence>
<dbReference type="GO" id="GO:0005829">
    <property type="term" value="C:cytosol"/>
    <property type="evidence" value="ECO:0007669"/>
    <property type="project" value="TreeGrafter"/>
</dbReference>
<feature type="binding site" evidence="10">
    <location>
        <position position="458"/>
    </location>
    <ligand>
        <name>Mg(2+)</name>
        <dbReference type="ChEBI" id="CHEBI:18420"/>
    </ligand>
</feature>
<feature type="binding site" evidence="10">
    <location>
        <position position="430"/>
    </location>
    <ligand>
        <name>Mg(2+)</name>
        <dbReference type="ChEBI" id="CHEBI:18420"/>
    </ligand>
</feature>
<dbReference type="InterPro" id="IPR048357">
    <property type="entry name" value="MSG_insertion"/>
</dbReference>
<dbReference type="InterPro" id="IPR011076">
    <property type="entry name" value="Malate_synth_sf"/>
</dbReference>
<comment type="cofactor">
    <cofactor evidence="1 10">
        <name>Mg(2+)</name>
        <dbReference type="ChEBI" id="CHEBI:18420"/>
    </cofactor>
</comment>
<dbReference type="EC" id="2.3.3.9" evidence="10 11"/>
<feature type="binding site" evidence="10">
    <location>
        <begin position="124"/>
        <end position="125"/>
    </location>
    <ligand>
        <name>acetyl-CoA</name>
        <dbReference type="ChEBI" id="CHEBI:57288"/>
    </ligand>
</feature>
<evidence type="ECO:0000259" key="17">
    <source>
        <dbReference type="Pfam" id="PF20659"/>
    </source>
</evidence>
<dbReference type="Pfam" id="PF01274">
    <property type="entry name" value="MS_TIM-barrel"/>
    <property type="match status" value="1"/>
</dbReference>
<keyword evidence="8 10" id="KW-0558">Oxidation</keyword>
<dbReference type="Gene3D" id="1.20.1220.12">
    <property type="entry name" value="Malate synthase, domain III"/>
    <property type="match status" value="1"/>
</dbReference>
<dbReference type="GO" id="GO:0009436">
    <property type="term" value="P:glyoxylate catabolic process"/>
    <property type="evidence" value="ECO:0007669"/>
    <property type="project" value="TreeGrafter"/>
</dbReference>
<dbReference type="InterPro" id="IPR048356">
    <property type="entry name" value="MS_N"/>
</dbReference>
<comment type="caution">
    <text evidence="18">The sequence shown here is derived from an EMBL/GenBank/DDBJ whole genome shotgun (WGS) entry which is preliminary data.</text>
</comment>
<feature type="binding site" evidence="10">
    <location>
        <position position="338"/>
    </location>
    <ligand>
        <name>glyoxylate</name>
        <dbReference type="ChEBI" id="CHEBI:36655"/>
    </ligand>
</feature>
<dbReference type="RefSeq" id="WP_048862141.1">
    <property type="nucleotide sequence ID" value="NZ_BANB01000489.1"/>
</dbReference>
<evidence type="ECO:0000259" key="16">
    <source>
        <dbReference type="Pfam" id="PF20658"/>
    </source>
</evidence>
<comment type="catalytic activity">
    <reaction evidence="9 10 13">
        <text>glyoxylate + acetyl-CoA + H2O = (S)-malate + CoA + H(+)</text>
        <dbReference type="Rhea" id="RHEA:18181"/>
        <dbReference type="ChEBI" id="CHEBI:15377"/>
        <dbReference type="ChEBI" id="CHEBI:15378"/>
        <dbReference type="ChEBI" id="CHEBI:15589"/>
        <dbReference type="ChEBI" id="CHEBI:36655"/>
        <dbReference type="ChEBI" id="CHEBI:57287"/>
        <dbReference type="ChEBI" id="CHEBI:57288"/>
        <dbReference type="EC" id="2.3.3.9"/>
    </reaction>
</comment>
<evidence type="ECO:0000256" key="8">
    <source>
        <dbReference type="ARBA" id="ARBA00023097"/>
    </source>
</evidence>
<evidence type="ECO:0000259" key="15">
    <source>
        <dbReference type="Pfam" id="PF20656"/>
    </source>
</evidence>
<dbReference type="Gene3D" id="3.20.20.360">
    <property type="entry name" value="Malate synthase, domain 3"/>
    <property type="match status" value="2"/>
</dbReference>
<feature type="binding site" evidence="10">
    <location>
        <position position="312"/>
    </location>
    <ligand>
        <name>acetyl-CoA</name>
        <dbReference type="ChEBI" id="CHEBI:57288"/>
    </ligand>
</feature>
<dbReference type="OrthoDB" id="9762054at2"/>
<dbReference type="InterPro" id="IPR006253">
    <property type="entry name" value="Malate_synthG"/>
</dbReference>
<evidence type="ECO:0000256" key="11">
    <source>
        <dbReference type="NCBIfam" id="TIGR01345"/>
    </source>
</evidence>
<comment type="subcellular location">
    <subcellularLocation>
        <location evidence="10 13">Cytoplasm</location>
    </subcellularLocation>
</comment>
<keyword evidence="5 10" id="KW-0808">Transferase</keyword>
<feature type="binding site" evidence="10">
    <location>
        <begin position="455"/>
        <end position="458"/>
    </location>
    <ligand>
        <name>glyoxylate</name>
        <dbReference type="ChEBI" id="CHEBI:36655"/>
    </ligand>
</feature>
<feature type="binding site" evidence="10">
    <location>
        <position position="117"/>
    </location>
    <ligand>
        <name>acetyl-CoA</name>
        <dbReference type="ChEBI" id="CHEBI:57288"/>
    </ligand>
</feature>
<dbReference type="Pfam" id="PF20656">
    <property type="entry name" value="MS_N"/>
    <property type="match status" value="1"/>
</dbReference>
<dbReference type="GO" id="GO:0000287">
    <property type="term" value="F:magnesium ion binding"/>
    <property type="evidence" value="ECO:0007669"/>
    <property type="project" value="TreeGrafter"/>
</dbReference>
<evidence type="ECO:0000256" key="6">
    <source>
        <dbReference type="ARBA" id="ARBA00022723"/>
    </source>
</evidence>
<feature type="domain" description="Malate synthase N-terminal" evidence="15">
    <location>
        <begin position="15"/>
        <end position="70"/>
    </location>
</feature>
<dbReference type="InterPro" id="IPR001465">
    <property type="entry name" value="Malate_synthase_TIM"/>
</dbReference>
<dbReference type="InterPro" id="IPR048355">
    <property type="entry name" value="MS_C"/>
</dbReference>
<dbReference type="GO" id="GO:0006097">
    <property type="term" value="P:glyoxylate cycle"/>
    <property type="evidence" value="ECO:0007669"/>
    <property type="project" value="UniProtKB-UniRule"/>
</dbReference>
<protein>
    <recommendedName>
        <fullName evidence="10 11">Malate synthase G</fullName>
        <ecNumber evidence="10 11">2.3.3.9</ecNumber>
    </recommendedName>
</protein>
<feature type="domain" description="Malate synthase C-terminal" evidence="17">
    <location>
        <begin position="589"/>
        <end position="708"/>
    </location>
</feature>
<organism evidence="18 19">
    <name type="scientific">Acidisphaera rubrifaciens HS-AP3</name>
    <dbReference type="NCBI Taxonomy" id="1231350"/>
    <lineage>
        <taxon>Bacteria</taxon>
        <taxon>Pseudomonadati</taxon>
        <taxon>Pseudomonadota</taxon>
        <taxon>Alphaproteobacteria</taxon>
        <taxon>Acetobacterales</taxon>
        <taxon>Acetobacteraceae</taxon>
        <taxon>Acidisphaera</taxon>
    </lineage>
</organism>
<keyword evidence="3 10" id="KW-0963">Cytoplasm</keyword>
<evidence type="ECO:0000256" key="3">
    <source>
        <dbReference type="ARBA" id="ARBA00022490"/>
    </source>
</evidence>
<gene>
    <name evidence="10" type="primary">glcB</name>
    <name evidence="18" type="ORF">Asru_0489_04</name>
</gene>
<evidence type="ECO:0000256" key="10">
    <source>
        <dbReference type="HAMAP-Rule" id="MF_00641"/>
    </source>
</evidence>
<dbReference type="AlphaFoldDB" id="A0A0D6P7X2"/>
<evidence type="ECO:0000256" key="9">
    <source>
        <dbReference type="ARBA" id="ARBA00047918"/>
    </source>
</evidence>
<comment type="subunit">
    <text evidence="10">Monomer.</text>
</comment>
<name>A0A0D6P7X2_9PROT</name>
<feature type="domain" description="Malate synthase G alpha-beta insertion" evidence="16">
    <location>
        <begin position="159"/>
        <end position="234"/>
    </location>
</feature>
<sequence length="720" mass="78902">MDRVDVGGLRVARPLYDFIADEALPGLGLAPEAFWTGFARIVAEFAPRNTRLLVARDQLQAQLDEWHRTNRGRPSDIAGYEMFLRDIGYLQPEPEDVTIDTTGVDPEIASIAGPQLVVPVSNARYALNAANARWGSLYDALYGTDAIPEEGGAVRGRGYNRVRGARVVARARDLLDRAAPLEQGSHAEAVAYMRDGAALLVRLIDGTVTSLADPAQFVGWRGPGYALSTVLIRHNNLHIEIDIDPQDRIGRHDQAHVADVLMESAVTTIADLEDSVAAVDAEDKVTVYRNWLGLMKGDLVETFDKGGQTVTRRLNPDRVYEGHGGDYVVPGRSLLLVRNVGHHMYTDAVLDAEGHDIPEGMLDAAVTSLIAMHDVRGLGALRNSRAGSIYIVKPKMHGPEEVAFADALFAAVEDLLGLARHTIKIGIMDEERRTSVNLKACIAAARHRLVFINTGFLDRTGDEIHTSIEAGPMIRKTAMKGSTWIRAYEDQNVDIGIACGLPGRAQIGKGMWAAPDRMAEMLLIKDEHPRAGANTAWVPSPTAATLHAIHYHHVDVAARQQAIASRKRKPLRDLLTIPVATGANWSEEDIEAELENNAQGILGYVVRWIDQGVGCSKVPDINNVGLMEDRATLRISSQHIANWMLHGVVTREQVMAVMRRMAEVVDKQNEDDPNYRPMAPSYDGPAFRAACALVFEGRAQPNGYTEFILHAYRKEAKGAA</sequence>
<dbReference type="Pfam" id="PF20659">
    <property type="entry name" value="MS_C"/>
    <property type="match status" value="1"/>
</dbReference>
<dbReference type="SUPFAM" id="SSF51645">
    <property type="entry name" value="Malate synthase G"/>
    <property type="match status" value="1"/>
</dbReference>
<feature type="domain" description="Malate synthase TIM barrel" evidence="14">
    <location>
        <begin position="335"/>
        <end position="576"/>
    </location>
</feature>
<comment type="function">
    <text evidence="10">Involved in the glycolate utilization. Catalyzes the condensation and subsequent hydrolysis of acetyl-coenzyme A (acetyl-CoA) and glyoxylate to form malate and CoA.</text>
</comment>
<dbReference type="GO" id="GO:0004474">
    <property type="term" value="F:malate synthase activity"/>
    <property type="evidence" value="ECO:0007669"/>
    <property type="project" value="UniProtKB-UniRule"/>
</dbReference>
<dbReference type="PANTHER" id="PTHR42739">
    <property type="entry name" value="MALATE SYNTHASE G"/>
    <property type="match status" value="1"/>
</dbReference>
<accession>A0A0D6P7X2</accession>
<proteinExistence type="inferred from homology"/>
<evidence type="ECO:0000256" key="12">
    <source>
        <dbReference type="PIRSR" id="PIRSR601465-50"/>
    </source>
</evidence>
<dbReference type="Proteomes" id="UP000032680">
    <property type="component" value="Unassembled WGS sequence"/>
</dbReference>
<dbReference type="PANTHER" id="PTHR42739:SF1">
    <property type="entry name" value="MALATE SYNTHASE G"/>
    <property type="match status" value="1"/>
</dbReference>
<evidence type="ECO:0000313" key="18">
    <source>
        <dbReference type="EMBL" id="GAN77870.1"/>
    </source>
</evidence>
<feature type="active site" description="Proton acceptor" evidence="10 12">
    <location>
        <position position="338"/>
    </location>
</feature>
<dbReference type="NCBIfam" id="TIGR01345">
    <property type="entry name" value="malate_syn_G"/>
    <property type="match status" value="1"/>
</dbReference>
<dbReference type="InterPro" id="IPR046363">
    <property type="entry name" value="MS_N_TIM-barrel_dom"/>
</dbReference>
<evidence type="ECO:0000256" key="5">
    <source>
        <dbReference type="ARBA" id="ARBA00022679"/>
    </source>
</evidence>
<comment type="similarity">
    <text evidence="10 13">Belongs to the malate synthase family. GlcB subfamily.</text>
</comment>
<dbReference type="EMBL" id="BANB01000489">
    <property type="protein sequence ID" value="GAN77870.1"/>
    <property type="molecule type" value="Genomic_DNA"/>
</dbReference>
<feature type="binding site" evidence="10">
    <location>
        <position position="430"/>
    </location>
    <ligand>
        <name>glyoxylate</name>
        <dbReference type="ChEBI" id="CHEBI:36655"/>
    </ligand>
</feature>
<evidence type="ECO:0000259" key="14">
    <source>
        <dbReference type="Pfam" id="PF01274"/>
    </source>
</evidence>
<keyword evidence="19" id="KW-1185">Reference proteome</keyword>
<feature type="binding site" evidence="10">
    <location>
        <position position="275"/>
    </location>
    <ligand>
        <name>acetyl-CoA</name>
        <dbReference type="ChEBI" id="CHEBI:57288"/>
    </ligand>
</feature>
<feature type="binding site" evidence="10">
    <location>
        <position position="539"/>
    </location>
    <ligand>
        <name>acetyl-CoA</name>
        <dbReference type="ChEBI" id="CHEBI:57288"/>
    </ligand>
</feature>
<keyword evidence="4 10" id="KW-0816">Tricarboxylic acid cycle</keyword>
<dbReference type="NCBIfam" id="NF002825">
    <property type="entry name" value="PRK02999.1"/>
    <property type="match status" value="1"/>
</dbReference>
<dbReference type="GO" id="GO:0006099">
    <property type="term" value="P:tricarboxylic acid cycle"/>
    <property type="evidence" value="ECO:0007669"/>
    <property type="project" value="UniProtKB-KW"/>
</dbReference>